<keyword evidence="2" id="KW-1185">Reference proteome</keyword>
<proteinExistence type="predicted"/>
<comment type="caution">
    <text evidence="1">The sequence shown here is derived from an EMBL/GenBank/DDBJ whole genome shotgun (WGS) entry which is preliminary data.</text>
</comment>
<reference evidence="1 2" key="1">
    <citation type="journal article" date="2019" name="Commun. Biol.">
        <title>The bagworm genome reveals a unique fibroin gene that provides high tensile strength.</title>
        <authorList>
            <person name="Kono N."/>
            <person name="Nakamura H."/>
            <person name="Ohtoshi R."/>
            <person name="Tomita M."/>
            <person name="Numata K."/>
            <person name="Arakawa K."/>
        </authorList>
    </citation>
    <scope>NUCLEOTIDE SEQUENCE [LARGE SCALE GENOMIC DNA]</scope>
</reference>
<dbReference type="Proteomes" id="UP000299102">
    <property type="component" value="Unassembled WGS sequence"/>
</dbReference>
<name>A0A4C1ULL7_EUMVA</name>
<accession>A0A4C1ULL7</accession>
<evidence type="ECO:0000313" key="1">
    <source>
        <dbReference type="EMBL" id="GBP27219.1"/>
    </source>
</evidence>
<gene>
    <name evidence="1" type="ORF">EVAR_15992_1</name>
</gene>
<evidence type="ECO:0000313" key="2">
    <source>
        <dbReference type="Proteomes" id="UP000299102"/>
    </source>
</evidence>
<dbReference type="AlphaFoldDB" id="A0A4C1ULL7"/>
<organism evidence="1 2">
    <name type="scientific">Eumeta variegata</name>
    <name type="common">Bagworm moth</name>
    <name type="synonym">Eumeta japonica</name>
    <dbReference type="NCBI Taxonomy" id="151549"/>
    <lineage>
        <taxon>Eukaryota</taxon>
        <taxon>Metazoa</taxon>
        <taxon>Ecdysozoa</taxon>
        <taxon>Arthropoda</taxon>
        <taxon>Hexapoda</taxon>
        <taxon>Insecta</taxon>
        <taxon>Pterygota</taxon>
        <taxon>Neoptera</taxon>
        <taxon>Endopterygota</taxon>
        <taxon>Lepidoptera</taxon>
        <taxon>Glossata</taxon>
        <taxon>Ditrysia</taxon>
        <taxon>Tineoidea</taxon>
        <taxon>Psychidae</taxon>
        <taxon>Oiketicinae</taxon>
        <taxon>Eumeta</taxon>
    </lineage>
</organism>
<protein>
    <submittedName>
        <fullName evidence="1">Uncharacterized protein</fullName>
    </submittedName>
</protein>
<sequence length="106" mass="11677">MRESEELHPADLARRPRQGSLYRIVLSFIALREDSPIEGPCLGRPARPAIPDRHAGQGHSCKRAFSSARQRCVACVHGIRDVRSNLPSMLEILGIGKAVQLRGTDP</sequence>
<dbReference type="EMBL" id="BGZK01000190">
    <property type="protein sequence ID" value="GBP27219.1"/>
    <property type="molecule type" value="Genomic_DNA"/>
</dbReference>